<dbReference type="EMBL" id="FQYR01000003">
    <property type="protein sequence ID" value="SHJ25256.1"/>
    <property type="molecule type" value="Genomic_DNA"/>
</dbReference>
<dbReference type="EC" id="3.5.1.88" evidence="5"/>
<keyword evidence="3 5" id="KW-0378">Hydrolase</keyword>
<dbReference type="Gene3D" id="3.90.45.10">
    <property type="entry name" value="Peptide deformylase"/>
    <property type="match status" value="1"/>
</dbReference>
<dbReference type="GO" id="GO:0042586">
    <property type="term" value="F:peptide deformylase activity"/>
    <property type="evidence" value="ECO:0007669"/>
    <property type="project" value="UniProtKB-UniRule"/>
</dbReference>
<dbReference type="SUPFAM" id="SSF56420">
    <property type="entry name" value="Peptide deformylase"/>
    <property type="match status" value="1"/>
</dbReference>
<sequence>MVLNIVQYGDPVLRKKCREVEQVDKEIEQFVDDMLETMRDAQGVGLAAPQVGVDLRLAVVDVAHDPECISFLKVNGEDAKLEDIMPLVFINPELKFGKDKDLDTEGCLSIQEIRAKVRRPVVVKATLPQLDGSVLHIETDGLLSRAIQHEVDHLNGILFTDRVSSVAKTRLKRKLQNLADTDWEPHGETPNLAK</sequence>
<dbReference type="PIRSF" id="PIRSF004749">
    <property type="entry name" value="Pep_def"/>
    <property type="match status" value="1"/>
</dbReference>
<accession>A0A1M6HSR3</accession>
<dbReference type="NCBIfam" id="TIGR00079">
    <property type="entry name" value="pept_deformyl"/>
    <property type="match status" value="1"/>
</dbReference>
<comment type="function">
    <text evidence="5">Removes the formyl group from the N-terminal Met of newly synthesized proteins. Requires at least a dipeptide for an efficient rate of reaction. N-terminal L-methionine is a prerequisite for activity but the enzyme has broad specificity at other positions.</text>
</comment>
<comment type="catalytic activity">
    <reaction evidence="5">
        <text>N-terminal N-formyl-L-methionyl-[peptide] + H2O = N-terminal L-methionyl-[peptide] + formate</text>
        <dbReference type="Rhea" id="RHEA:24420"/>
        <dbReference type="Rhea" id="RHEA-COMP:10639"/>
        <dbReference type="Rhea" id="RHEA-COMP:10640"/>
        <dbReference type="ChEBI" id="CHEBI:15377"/>
        <dbReference type="ChEBI" id="CHEBI:15740"/>
        <dbReference type="ChEBI" id="CHEBI:49298"/>
        <dbReference type="ChEBI" id="CHEBI:64731"/>
        <dbReference type="EC" id="3.5.1.88"/>
    </reaction>
</comment>
<proteinExistence type="inferred from homology"/>
<dbReference type="HAMAP" id="MF_00163">
    <property type="entry name" value="Pep_deformylase"/>
    <property type="match status" value="1"/>
</dbReference>
<feature type="binding site" evidence="5">
    <location>
        <position position="107"/>
    </location>
    <ligand>
        <name>Fe cation</name>
        <dbReference type="ChEBI" id="CHEBI:24875"/>
    </ligand>
</feature>
<dbReference type="InParanoid" id="A0A1M6HSR3"/>
<dbReference type="OrthoDB" id="9784988at2"/>
<reference evidence="6 7" key="1">
    <citation type="submission" date="2016-11" db="EMBL/GenBank/DDBJ databases">
        <authorList>
            <person name="Jaros S."/>
            <person name="Januszkiewicz K."/>
            <person name="Wedrychowicz H."/>
        </authorList>
    </citation>
    <scope>NUCLEOTIDE SEQUENCE [LARGE SCALE GENOMIC DNA]</scope>
    <source>
        <strain evidence="6 7">DSM 18772</strain>
    </source>
</reference>
<gene>
    <name evidence="5" type="primary">def</name>
    <name evidence="6" type="ORF">SAMN02745181_1559</name>
</gene>
<evidence type="ECO:0000313" key="6">
    <source>
        <dbReference type="EMBL" id="SHJ25256.1"/>
    </source>
</evidence>
<dbReference type="STRING" id="1123071.SAMN02745181_1559"/>
<keyword evidence="4 5" id="KW-0648">Protein biosynthesis</keyword>
<dbReference type="PRINTS" id="PR01576">
    <property type="entry name" value="PDEFORMYLASE"/>
</dbReference>
<dbReference type="Pfam" id="PF01327">
    <property type="entry name" value="Pep_deformylase"/>
    <property type="match status" value="1"/>
</dbReference>
<dbReference type="AlphaFoldDB" id="A0A1M6HSR3"/>
<evidence type="ECO:0000256" key="5">
    <source>
        <dbReference type="HAMAP-Rule" id="MF_00163"/>
    </source>
</evidence>
<keyword evidence="7" id="KW-1185">Reference proteome</keyword>
<feature type="binding site" evidence="5">
    <location>
        <position position="149"/>
    </location>
    <ligand>
        <name>Fe cation</name>
        <dbReference type="ChEBI" id="CHEBI:24875"/>
    </ligand>
</feature>
<keyword evidence="2 5" id="KW-0479">Metal-binding</keyword>
<dbReference type="CDD" id="cd00487">
    <property type="entry name" value="Pep_deformylase"/>
    <property type="match status" value="1"/>
</dbReference>
<dbReference type="RefSeq" id="WP_143183172.1">
    <property type="nucleotide sequence ID" value="NZ_FQYR01000003.1"/>
</dbReference>
<evidence type="ECO:0000256" key="4">
    <source>
        <dbReference type="ARBA" id="ARBA00022917"/>
    </source>
</evidence>
<dbReference type="FunFam" id="3.90.45.10:FF:000003">
    <property type="entry name" value="Peptide deformylase"/>
    <property type="match status" value="1"/>
</dbReference>
<dbReference type="PANTHER" id="PTHR10458:SF22">
    <property type="entry name" value="PEPTIDE DEFORMYLASE"/>
    <property type="match status" value="1"/>
</dbReference>
<comment type="cofactor">
    <cofactor evidence="5">
        <name>Fe(2+)</name>
        <dbReference type="ChEBI" id="CHEBI:29033"/>
    </cofactor>
    <text evidence="5">Binds 1 Fe(2+) ion.</text>
</comment>
<evidence type="ECO:0000256" key="3">
    <source>
        <dbReference type="ARBA" id="ARBA00022801"/>
    </source>
</evidence>
<dbReference type="InterPro" id="IPR023635">
    <property type="entry name" value="Peptide_deformylase"/>
</dbReference>
<dbReference type="GO" id="GO:0006412">
    <property type="term" value="P:translation"/>
    <property type="evidence" value="ECO:0007669"/>
    <property type="project" value="UniProtKB-UniRule"/>
</dbReference>
<name>A0A1M6HSR3_9BACT</name>
<dbReference type="Proteomes" id="UP000184510">
    <property type="component" value="Unassembled WGS sequence"/>
</dbReference>
<keyword evidence="5" id="KW-0408">Iron</keyword>
<protein>
    <recommendedName>
        <fullName evidence="5">Peptide deformylase</fullName>
        <shortName evidence="5">PDF</shortName>
        <ecNumber evidence="5">3.5.1.88</ecNumber>
    </recommendedName>
    <alternativeName>
        <fullName evidence="5">Polypeptide deformylase</fullName>
    </alternativeName>
</protein>
<dbReference type="InterPro" id="IPR036821">
    <property type="entry name" value="Peptide_deformylase_sf"/>
</dbReference>
<feature type="binding site" evidence="5">
    <location>
        <position position="153"/>
    </location>
    <ligand>
        <name>Fe cation</name>
        <dbReference type="ChEBI" id="CHEBI:24875"/>
    </ligand>
</feature>
<dbReference type="PANTHER" id="PTHR10458">
    <property type="entry name" value="PEPTIDE DEFORMYLASE"/>
    <property type="match status" value="1"/>
</dbReference>
<evidence type="ECO:0000256" key="1">
    <source>
        <dbReference type="ARBA" id="ARBA00010759"/>
    </source>
</evidence>
<organism evidence="6 7">
    <name type="scientific">Rubritalea squalenifaciens DSM 18772</name>
    <dbReference type="NCBI Taxonomy" id="1123071"/>
    <lineage>
        <taxon>Bacteria</taxon>
        <taxon>Pseudomonadati</taxon>
        <taxon>Verrucomicrobiota</taxon>
        <taxon>Verrucomicrobiia</taxon>
        <taxon>Verrucomicrobiales</taxon>
        <taxon>Rubritaleaceae</taxon>
        <taxon>Rubritalea</taxon>
    </lineage>
</organism>
<dbReference type="NCBIfam" id="NF001159">
    <property type="entry name" value="PRK00150.1-3"/>
    <property type="match status" value="1"/>
</dbReference>
<evidence type="ECO:0000313" key="7">
    <source>
        <dbReference type="Proteomes" id="UP000184510"/>
    </source>
</evidence>
<feature type="active site" evidence="5">
    <location>
        <position position="150"/>
    </location>
</feature>
<evidence type="ECO:0000256" key="2">
    <source>
        <dbReference type="ARBA" id="ARBA00022723"/>
    </source>
</evidence>
<dbReference type="GO" id="GO:0046872">
    <property type="term" value="F:metal ion binding"/>
    <property type="evidence" value="ECO:0007669"/>
    <property type="project" value="UniProtKB-KW"/>
</dbReference>
<dbReference type="FunCoup" id="A0A1M6HSR3">
    <property type="interactions" value="470"/>
</dbReference>
<comment type="similarity">
    <text evidence="1 5">Belongs to the polypeptide deformylase family.</text>
</comment>